<keyword evidence="1" id="KW-0645">Protease</keyword>
<keyword evidence="1" id="KW-0378">Hydrolase</keyword>
<evidence type="ECO:0000313" key="1">
    <source>
        <dbReference type="EMBL" id="EQD42783.1"/>
    </source>
</evidence>
<dbReference type="SUPFAM" id="SSF53067">
    <property type="entry name" value="Actin-like ATPase domain"/>
    <property type="match status" value="1"/>
</dbReference>
<organism evidence="1">
    <name type="scientific">mine drainage metagenome</name>
    <dbReference type="NCBI Taxonomy" id="410659"/>
    <lineage>
        <taxon>unclassified sequences</taxon>
        <taxon>metagenomes</taxon>
        <taxon>ecological metagenomes</taxon>
    </lineage>
</organism>
<protein>
    <submittedName>
        <fullName evidence="1">Peptidase M22 glycoprotease</fullName>
    </submittedName>
</protein>
<dbReference type="GO" id="GO:0006508">
    <property type="term" value="P:proteolysis"/>
    <property type="evidence" value="ECO:0007669"/>
    <property type="project" value="UniProtKB-KW"/>
</dbReference>
<reference evidence="1" key="2">
    <citation type="journal article" date="2014" name="ISME J.">
        <title>Microbial stratification in low pH oxic and suboxic macroscopic growths along an acid mine drainage.</title>
        <authorList>
            <person name="Mendez-Garcia C."/>
            <person name="Mesa V."/>
            <person name="Sprenger R.R."/>
            <person name="Richter M."/>
            <person name="Diez M.S."/>
            <person name="Solano J."/>
            <person name="Bargiela R."/>
            <person name="Golyshina O.V."/>
            <person name="Manteca A."/>
            <person name="Ramos J.L."/>
            <person name="Gallego J.R."/>
            <person name="Llorente I."/>
            <person name="Martins Dos Santos V.A."/>
            <person name="Jensen O.N."/>
            <person name="Pelaez A.I."/>
            <person name="Sanchez J."/>
            <person name="Ferrer M."/>
        </authorList>
    </citation>
    <scope>NUCLEOTIDE SEQUENCE</scope>
</reference>
<dbReference type="AlphaFoldDB" id="T0ZCF1"/>
<gene>
    <name evidence="1" type="ORF">B1A_15790</name>
</gene>
<dbReference type="EMBL" id="AUZX01011591">
    <property type="protein sequence ID" value="EQD42783.1"/>
    <property type="molecule type" value="Genomic_DNA"/>
</dbReference>
<sequence length="134" mass="14477">VSDLQALAQRSLGLQPRVDRIAVCNDARMGEAYCACYERRGERAEPLGPERVGTAETLAGTCVAVAGIGRGFAAYPQLADRLGVAVPPGWERLLPRAREIARLAVPEVRLGRLLEPEQALPSYVRNEVARPSSV</sequence>
<feature type="non-terminal residue" evidence="1">
    <location>
        <position position="1"/>
    </location>
</feature>
<dbReference type="Gene3D" id="3.30.420.40">
    <property type="match status" value="1"/>
</dbReference>
<reference evidence="1" key="1">
    <citation type="submission" date="2013-08" db="EMBL/GenBank/DDBJ databases">
        <authorList>
            <person name="Mendez C."/>
            <person name="Richter M."/>
            <person name="Ferrer M."/>
            <person name="Sanchez J."/>
        </authorList>
    </citation>
    <scope>NUCLEOTIDE SEQUENCE</scope>
</reference>
<dbReference type="InterPro" id="IPR043129">
    <property type="entry name" value="ATPase_NBD"/>
</dbReference>
<comment type="caution">
    <text evidence="1">The sequence shown here is derived from an EMBL/GenBank/DDBJ whole genome shotgun (WGS) entry which is preliminary data.</text>
</comment>
<name>T0ZCF1_9ZZZZ</name>
<dbReference type="GO" id="GO:0008233">
    <property type="term" value="F:peptidase activity"/>
    <property type="evidence" value="ECO:0007669"/>
    <property type="project" value="UniProtKB-KW"/>
</dbReference>
<accession>T0ZCF1</accession>
<proteinExistence type="predicted"/>